<dbReference type="InterPro" id="IPR002525">
    <property type="entry name" value="Transp_IS110-like_N"/>
</dbReference>
<evidence type="ECO:0000259" key="2">
    <source>
        <dbReference type="Pfam" id="PF01548"/>
    </source>
</evidence>
<feature type="region of interest" description="Disordered" evidence="1">
    <location>
        <begin position="345"/>
        <end position="445"/>
    </location>
</feature>
<dbReference type="Pfam" id="PF01548">
    <property type="entry name" value="DEDD_Tnp_IS110"/>
    <property type="match status" value="1"/>
</dbReference>
<dbReference type="KEGG" id="nmes:H9L09_10550"/>
<dbReference type="AlphaFoldDB" id="A0A7G9RGG6"/>
<feature type="domain" description="Transposase IS110-like N-terminal" evidence="2">
    <location>
        <begin position="6"/>
        <end position="160"/>
    </location>
</feature>
<evidence type="ECO:0000256" key="1">
    <source>
        <dbReference type="SAM" id="MobiDB-lite"/>
    </source>
</evidence>
<keyword evidence="5" id="KW-1185">Reference proteome</keyword>
<feature type="domain" description="Transposase IS116/IS110/IS902 C-terminal" evidence="3">
    <location>
        <begin position="224"/>
        <end position="307"/>
    </location>
</feature>
<dbReference type="Proteomes" id="UP000515947">
    <property type="component" value="Chromosome"/>
</dbReference>
<evidence type="ECO:0000259" key="3">
    <source>
        <dbReference type="Pfam" id="PF02371"/>
    </source>
</evidence>
<dbReference type="InterPro" id="IPR047650">
    <property type="entry name" value="Transpos_IS110"/>
</dbReference>
<dbReference type="GO" id="GO:0006313">
    <property type="term" value="P:DNA transposition"/>
    <property type="evidence" value="ECO:0007669"/>
    <property type="project" value="InterPro"/>
</dbReference>
<dbReference type="InterPro" id="IPR003346">
    <property type="entry name" value="Transposase_20"/>
</dbReference>
<dbReference type="RefSeq" id="WP_187580531.1">
    <property type="nucleotide sequence ID" value="NZ_CP060713.1"/>
</dbReference>
<evidence type="ECO:0000313" key="5">
    <source>
        <dbReference type="Proteomes" id="UP000515947"/>
    </source>
</evidence>
<dbReference type="GO" id="GO:0003677">
    <property type="term" value="F:DNA binding"/>
    <property type="evidence" value="ECO:0007669"/>
    <property type="project" value="InterPro"/>
</dbReference>
<feature type="compositionally biased region" description="Polar residues" evidence="1">
    <location>
        <begin position="427"/>
        <end position="436"/>
    </location>
</feature>
<protein>
    <submittedName>
        <fullName evidence="4">IS110 family transposase</fullName>
    </submittedName>
</protein>
<name>A0A7G9RGG6_9ACTN</name>
<feature type="compositionally biased region" description="Pro residues" evidence="1">
    <location>
        <begin position="385"/>
        <end position="397"/>
    </location>
</feature>
<dbReference type="GO" id="GO:0004803">
    <property type="term" value="F:transposase activity"/>
    <property type="evidence" value="ECO:0007669"/>
    <property type="project" value="InterPro"/>
</dbReference>
<dbReference type="Pfam" id="PF02371">
    <property type="entry name" value="Transposase_20"/>
    <property type="match status" value="1"/>
</dbReference>
<dbReference type="PANTHER" id="PTHR33055:SF16">
    <property type="entry name" value="TRANSPOSASE FOR INSERTION SEQUENCE ELEMENT IS1547"/>
    <property type="match status" value="1"/>
</dbReference>
<gene>
    <name evidence="4" type="ORF">H9L09_10550</name>
</gene>
<evidence type="ECO:0000313" key="4">
    <source>
        <dbReference type="EMBL" id="QNN54691.1"/>
    </source>
</evidence>
<dbReference type="PANTHER" id="PTHR33055">
    <property type="entry name" value="TRANSPOSASE FOR INSERTION SEQUENCE ELEMENT IS1111A"/>
    <property type="match status" value="1"/>
</dbReference>
<organism evidence="4 5">
    <name type="scientific">Nocardioides mesophilus</name>
    <dbReference type="NCBI Taxonomy" id="433659"/>
    <lineage>
        <taxon>Bacteria</taxon>
        <taxon>Bacillati</taxon>
        <taxon>Actinomycetota</taxon>
        <taxon>Actinomycetes</taxon>
        <taxon>Propionibacteriales</taxon>
        <taxon>Nocardioidaceae</taxon>
        <taxon>Nocardioides</taxon>
    </lineage>
</organism>
<dbReference type="EMBL" id="CP060713">
    <property type="protein sequence ID" value="QNN54691.1"/>
    <property type="molecule type" value="Genomic_DNA"/>
</dbReference>
<accession>A0A7G9RGG6</accession>
<dbReference type="NCBIfam" id="NF033542">
    <property type="entry name" value="transpos_IS110"/>
    <property type="match status" value="1"/>
</dbReference>
<sequence length="445" mass="48189">MSDVIVGVDPHKKSVTIEAIDGQGKKLATGRFGTGTRDYKAMLGYVRRQWPHHRWAIEGAHGVGRPLAQRLLADGESVVDVPAKLAARVRVFDTGNARKTDTTDAHAIAAVALRTPDLQVLSFDEELVALRLLADRRDELSARRVQTVNRLHRLLTELIPGGAGKDLTATKAKRLLATVKPRSVLGKTTRRMAADEIVDLVATDARLKSLTKELKTAVQARGSHLMDLPGIGPAGAARILADVGDVARFPDRNHFASWTGTAPLDATSGEQIRHRLSRAGNRRLNHVLHMAAIAQIRLDTEGRTYYRRKLGEAKTRKEARRCLKRRLSDMVYRQLVADAQLTEHAAADTDEHDTETGPGGHSGASLTSSAADLHTPVIGSSDQPQPGPAVPTLPVPSPRAKTRAGSATQPQRRRAGAVKMERPTGRTILTATSADAHSQAPRPRS</sequence>
<reference evidence="4 5" key="1">
    <citation type="submission" date="2020-08" db="EMBL/GenBank/DDBJ databases">
        <title>Genome sequence of Nocardioides mesophilus KACC 16243T.</title>
        <authorList>
            <person name="Hyun D.-W."/>
            <person name="Bae J.-W."/>
        </authorList>
    </citation>
    <scope>NUCLEOTIDE SEQUENCE [LARGE SCALE GENOMIC DNA]</scope>
    <source>
        <strain evidence="4 5">KACC 16243</strain>
    </source>
</reference>
<proteinExistence type="predicted"/>